<proteinExistence type="predicted"/>
<dbReference type="EMBL" id="BAAAON010000001">
    <property type="protein sequence ID" value="GAA2172625.1"/>
    <property type="molecule type" value="Genomic_DNA"/>
</dbReference>
<name>A0ABP5MHX9_9MICC</name>
<evidence type="ECO:0000313" key="3">
    <source>
        <dbReference type="Proteomes" id="UP001500974"/>
    </source>
</evidence>
<organism evidence="2 3">
    <name type="scientific">Arthrobacter parietis</name>
    <dbReference type="NCBI Taxonomy" id="271434"/>
    <lineage>
        <taxon>Bacteria</taxon>
        <taxon>Bacillati</taxon>
        <taxon>Actinomycetota</taxon>
        <taxon>Actinomycetes</taxon>
        <taxon>Micrococcales</taxon>
        <taxon>Micrococcaceae</taxon>
        <taxon>Arthrobacter</taxon>
    </lineage>
</organism>
<comment type="caution">
    <text evidence="2">The sequence shown here is derived from an EMBL/GenBank/DDBJ whole genome shotgun (WGS) entry which is preliminary data.</text>
</comment>
<protein>
    <submittedName>
        <fullName evidence="2">SDR family oxidoreductase</fullName>
    </submittedName>
</protein>
<reference evidence="3" key="1">
    <citation type="journal article" date="2019" name="Int. J. Syst. Evol. Microbiol.">
        <title>The Global Catalogue of Microorganisms (GCM) 10K type strain sequencing project: providing services to taxonomists for standard genome sequencing and annotation.</title>
        <authorList>
            <consortium name="The Broad Institute Genomics Platform"/>
            <consortium name="The Broad Institute Genome Sequencing Center for Infectious Disease"/>
            <person name="Wu L."/>
            <person name="Ma J."/>
        </authorList>
    </citation>
    <scope>NUCLEOTIDE SEQUENCE [LARGE SCALE GENOMIC DNA]</scope>
    <source>
        <strain evidence="3">JCM 14917</strain>
    </source>
</reference>
<evidence type="ECO:0000259" key="1">
    <source>
        <dbReference type="Pfam" id="PF01370"/>
    </source>
</evidence>
<dbReference type="Proteomes" id="UP001500974">
    <property type="component" value="Unassembled WGS sequence"/>
</dbReference>
<gene>
    <name evidence="2" type="ORF">GCM10009784_03780</name>
</gene>
<feature type="domain" description="NAD-dependent epimerase/dehydratase" evidence="1">
    <location>
        <begin position="4"/>
        <end position="200"/>
    </location>
</feature>
<dbReference type="InterPro" id="IPR036291">
    <property type="entry name" value="NAD(P)-bd_dom_sf"/>
</dbReference>
<dbReference type="InterPro" id="IPR051783">
    <property type="entry name" value="NAD(P)-dependent_oxidoreduct"/>
</dbReference>
<evidence type="ECO:0000313" key="2">
    <source>
        <dbReference type="EMBL" id="GAA2172625.1"/>
    </source>
</evidence>
<dbReference type="PANTHER" id="PTHR48079:SF6">
    <property type="entry name" value="NAD(P)-BINDING DOMAIN-CONTAINING PROTEIN-RELATED"/>
    <property type="match status" value="1"/>
</dbReference>
<sequence>MRNVLVLGGTAWLGFEIAEQLLASGDAVTCLARGESGQAPAGAVFVPSDRRSPGAYAAVANEAWDEVIELSYDPAMVRGALDALADNAKHWTLVSSVSVYATNTDAGAEESAPLLKPVDLNDYGQAKVAAEQVSQKALGNRLLIVRPGLIAGPGDGSDRFSYWVGRFALAGEGPMLSPIADDRVVEVIDVEDLAIFIAQAGKSGITGAINATGNQHALADVLALCADVAGFTGELVCVFDERLIEHDVRFWAGPRSLPLWVPKTDIAFAQRDNSAFRAAGWKLRPLRQTVQRTLEAERELGLERERRSGLSRSEELELLDQLRLG</sequence>
<keyword evidence="3" id="KW-1185">Reference proteome</keyword>
<dbReference type="InterPro" id="IPR001509">
    <property type="entry name" value="Epimerase_deHydtase"/>
</dbReference>
<dbReference type="PANTHER" id="PTHR48079">
    <property type="entry name" value="PROTEIN YEEZ"/>
    <property type="match status" value="1"/>
</dbReference>
<dbReference type="Gene3D" id="3.40.50.720">
    <property type="entry name" value="NAD(P)-binding Rossmann-like Domain"/>
    <property type="match status" value="1"/>
</dbReference>
<accession>A0ABP5MHX9</accession>
<dbReference type="SUPFAM" id="SSF51735">
    <property type="entry name" value="NAD(P)-binding Rossmann-fold domains"/>
    <property type="match status" value="1"/>
</dbReference>
<dbReference type="RefSeq" id="WP_346027277.1">
    <property type="nucleotide sequence ID" value="NZ_BAAAON010000001.1"/>
</dbReference>
<dbReference type="Pfam" id="PF01370">
    <property type="entry name" value="Epimerase"/>
    <property type="match status" value="1"/>
</dbReference>